<evidence type="ECO:0000256" key="4">
    <source>
        <dbReference type="PIRSR" id="PIRSR005902-1"/>
    </source>
</evidence>
<reference evidence="5 6" key="1">
    <citation type="journal article" date="2013" name="Genome Biol. Evol.">
        <title>Genome evolution and phylogenomic analysis of candidatus kinetoplastibacterium, the betaproteobacterial endosymbionts of strigomonas and angomonas.</title>
        <authorList>
            <person name="Alves J.M."/>
            <person name="Serrano M.G."/>
            <person name="Maia da Silva F."/>
            <person name="Voegtly L.J."/>
            <person name="Matveyev A.V."/>
            <person name="Teixeira M.M."/>
            <person name="Camargo E.P."/>
            <person name="Buck G.A."/>
        </authorList>
    </citation>
    <scope>NUCLEOTIDE SEQUENCE [LARGE SCALE GENOMIC DNA]</scope>
    <source>
        <strain evidence="5 6">TCC079E</strain>
    </source>
</reference>
<keyword evidence="6" id="KW-1185">Reference proteome</keyword>
<dbReference type="eggNOG" id="COG0084">
    <property type="taxonomic scope" value="Bacteria"/>
</dbReference>
<dbReference type="KEGG" id="kde:CDSE_0595"/>
<dbReference type="InterPro" id="IPR001130">
    <property type="entry name" value="TatD-like"/>
</dbReference>
<dbReference type="EMBL" id="CP003803">
    <property type="protein sequence ID" value="AGF46896.1"/>
    <property type="molecule type" value="Genomic_DNA"/>
</dbReference>
<dbReference type="PANTHER" id="PTHR46124">
    <property type="entry name" value="D-AMINOACYL-TRNA DEACYLASE"/>
    <property type="match status" value="1"/>
</dbReference>
<feature type="binding site" evidence="4">
    <location>
        <position position="93"/>
    </location>
    <ligand>
        <name>a divalent metal cation</name>
        <dbReference type="ChEBI" id="CHEBI:60240"/>
        <label>1</label>
    </ligand>
</feature>
<dbReference type="GO" id="GO:0005829">
    <property type="term" value="C:cytosol"/>
    <property type="evidence" value="ECO:0007669"/>
    <property type="project" value="TreeGrafter"/>
</dbReference>
<dbReference type="GO" id="GO:0004536">
    <property type="term" value="F:DNA nuclease activity"/>
    <property type="evidence" value="ECO:0007669"/>
    <property type="project" value="InterPro"/>
</dbReference>
<dbReference type="PIRSF" id="PIRSF005902">
    <property type="entry name" value="DNase_TatD"/>
    <property type="match status" value="1"/>
</dbReference>
<comment type="similarity">
    <text evidence="1">Belongs to the metallo-dependent hydrolases superfamily. TatD-type hydrolase family.</text>
</comment>
<evidence type="ECO:0000313" key="6">
    <source>
        <dbReference type="Proteomes" id="UP000011547"/>
    </source>
</evidence>
<feature type="binding site" evidence="4">
    <location>
        <position position="8"/>
    </location>
    <ligand>
        <name>a divalent metal cation</name>
        <dbReference type="ChEBI" id="CHEBI:60240"/>
        <label>1</label>
    </ligand>
</feature>
<dbReference type="STRING" id="1208919.CDSE_0595"/>
<dbReference type="Pfam" id="PF01026">
    <property type="entry name" value="TatD_DNase"/>
    <property type="match status" value="1"/>
</dbReference>
<dbReference type="InterPro" id="IPR032466">
    <property type="entry name" value="Metal_Hydrolase"/>
</dbReference>
<feature type="binding site" evidence="4">
    <location>
        <position position="131"/>
    </location>
    <ligand>
        <name>a divalent metal cation</name>
        <dbReference type="ChEBI" id="CHEBI:60240"/>
        <label>2</label>
    </ligand>
</feature>
<dbReference type="SUPFAM" id="SSF51556">
    <property type="entry name" value="Metallo-dependent hydrolases"/>
    <property type="match status" value="1"/>
</dbReference>
<sequence>MEMFIDSHCHLNLPELSDKIESILEKMINSKVYSALIAGVNKKDFSDLLKLVSQYDNLWGSVGMHPECIDEEEYSIEDLCSLAKHTKIVAIGETGLDYYRSATQDLVDLQKERFRKHIIAAKLSKVPLIIHTRSSALETLKILKEERANEVGGVIHCFSENWNIAKLAMDLNFFISMSGVVTFKNAKNIQEVAKKIPLDKLLIETDSPYLSPEPYRGKINDPSNVIYIAKKIAELRDISETEVAESSSKNFYSLFTKANKRMVS</sequence>
<keyword evidence="2 4" id="KW-0479">Metal-binding</keyword>
<dbReference type="CDD" id="cd01310">
    <property type="entry name" value="TatD_DNAse"/>
    <property type="match status" value="1"/>
</dbReference>
<protein>
    <submittedName>
        <fullName evidence="5">TatD DNase family protein</fullName>
        <ecNumber evidence="5">3.1.21.-</ecNumber>
    </submittedName>
</protein>
<keyword evidence="3 5" id="KW-0378">Hydrolase</keyword>
<evidence type="ECO:0000256" key="1">
    <source>
        <dbReference type="ARBA" id="ARBA00009275"/>
    </source>
</evidence>
<dbReference type="InterPro" id="IPR015991">
    <property type="entry name" value="TatD/YcfH-like"/>
</dbReference>
<dbReference type="PANTHER" id="PTHR46124:SF2">
    <property type="entry name" value="D-AMINOACYL-TRNA DEACYLASE"/>
    <property type="match status" value="1"/>
</dbReference>
<dbReference type="EC" id="3.1.21.-" evidence="5"/>
<dbReference type="AlphaFoldDB" id="M1LRX6"/>
<dbReference type="GO" id="GO:0046872">
    <property type="term" value="F:metal ion binding"/>
    <property type="evidence" value="ECO:0007669"/>
    <property type="project" value="UniProtKB-KW"/>
</dbReference>
<gene>
    <name evidence="5" type="ORF">CDSE_0595</name>
</gene>
<dbReference type="PROSITE" id="PS01137">
    <property type="entry name" value="TATD_1"/>
    <property type="match status" value="1"/>
</dbReference>
<dbReference type="FunFam" id="3.20.20.140:FF:000005">
    <property type="entry name" value="TatD family hydrolase"/>
    <property type="match status" value="1"/>
</dbReference>
<accession>M1LRX6</accession>
<dbReference type="HOGENOM" id="CLU_031506_4_0_4"/>
<dbReference type="GO" id="GO:0016788">
    <property type="term" value="F:hydrolase activity, acting on ester bonds"/>
    <property type="evidence" value="ECO:0007669"/>
    <property type="project" value="InterPro"/>
</dbReference>
<dbReference type="InterPro" id="IPR018228">
    <property type="entry name" value="DNase_TatD-rel_CS"/>
</dbReference>
<organism evidence="5 6">
    <name type="scientific">Candidatus Kinetoplastidibacterium desouzai TCC079E</name>
    <dbReference type="NCBI Taxonomy" id="1208919"/>
    <lineage>
        <taxon>Bacteria</taxon>
        <taxon>Pseudomonadati</taxon>
        <taxon>Pseudomonadota</taxon>
        <taxon>Betaproteobacteria</taxon>
        <taxon>Candidatus Kinetoplastidibacterium</taxon>
    </lineage>
</organism>
<evidence type="ECO:0000256" key="3">
    <source>
        <dbReference type="ARBA" id="ARBA00022801"/>
    </source>
</evidence>
<evidence type="ECO:0000313" key="5">
    <source>
        <dbReference type="EMBL" id="AGF46896.1"/>
    </source>
</evidence>
<evidence type="ECO:0000256" key="2">
    <source>
        <dbReference type="ARBA" id="ARBA00022723"/>
    </source>
</evidence>
<dbReference type="PROSITE" id="PS01091">
    <property type="entry name" value="TATD_3"/>
    <property type="match status" value="1"/>
</dbReference>
<feature type="binding site" evidence="4">
    <location>
        <position position="10"/>
    </location>
    <ligand>
        <name>a divalent metal cation</name>
        <dbReference type="ChEBI" id="CHEBI:60240"/>
        <label>1</label>
    </ligand>
</feature>
<feature type="binding site" evidence="4">
    <location>
        <position position="206"/>
    </location>
    <ligand>
        <name>a divalent metal cation</name>
        <dbReference type="ChEBI" id="CHEBI:60240"/>
        <label>1</label>
    </ligand>
</feature>
<feature type="binding site" evidence="4">
    <location>
        <position position="156"/>
    </location>
    <ligand>
        <name>a divalent metal cation</name>
        <dbReference type="ChEBI" id="CHEBI:60240"/>
        <label>2</label>
    </ligand>
</feature>
<dbReference type="Gene3D" id="3.20.20.140">
    <property type="entry name" value="Metal-dependent hydrolases"/>
    <property type="match status" value="1"/>
</dbReference>
<name>M1LRX6_9PROT</name>
<dbReference type="Proteomes" id="UP000011547">
    <property type="component" value="Chromosome"/>
</dbReference>
<dbReference type="NCBIfam" id="TIGR00010">
    <property type="entry name" value="YchF/TatD family DNA exonuclease"/>
    <property type="match status" value="1"/>
</dbReference>
<proteinExistence type="inferred from homology"/>
<dbReference type="PATRIC" id="fig|1208919.3.peg.334"/>